<comment type="similarity">
    <text evidence="1">Belongs to the transferase hexapeptide repeat family.</text>
</comment>
<name>A0A3D3YNZ1_9BACT</name>
<dbReference type="PROSITE" id="PS00101">
    <property type="entry name" value="HEXAPEP_TRANSFERASES"/>
    <property type="match status" value="1"/>
</dbReference>
<evidence type="ECO:0000256" key="4">
    <source>
        <dbReference type="ARBA" id="ARBA00023315"/>
    </source>
</evidence>
<dbReference type="InterPro" id="IPR011004">
    <property type="entry name" value="Trimer_LpxA-like_sf"/>
</dbReference>
<evidence type="ECO:0000256" key="5">
    <source>
        <dbReference type="ARBA" id="ARBA00055587"/>
    </source>
</evidence>
<gene>
    <name evidence="8" type="ORF">A5CBH24_18350</name>
</gene>
<sequence>MTELEKMLAGGLYDFSDAELAEQFREGRRRVERFNRTPADDAAAYAAALGALIPGIPASAKVVQPFYCDLGWRIELGEEVFVNMGCTFLDCGGVRIGARTKLGPNCQLYTPQHPVDYLDRRRPVETSFRITIGEDCWLGGGVVVCPGVTIGDRSVVAAGSVVVRDIPADSLAAGNPATVKRRLR</sequence>
<protein>
    <recommendedName>
        <fullName evidence="6">Nodulation protein L</fullName>
    </recommendedName>
</protein>
<accession>A0A3D3YNZ1</accession>
<dbReference type="InterPro" id="IPR018357">
    <property type="entry name" value="Hexapep_transf_CS"/>
</dbReference>
<evidence type="ECO:0000313" key="8">
    <source>
        <dbReference type="EMBL" id="BBL04522.1"/>
    </source>
</evidence>
<dbReference type="SUPFAM" id="SSF51161">
    <property type="entry name" value="Trimeric LpxA-like enzymes"/>
    <property type="match status" value="1"/>
</dbReference>
<dbReference type="GO" id="GO:0005829">
    <property type="term" value="C:cytosol"/>
    <property type="evidence" value="ECO:0007669"/>
    <property type="project" value="TreeGrafter"/>
</dbReference>
<evidence type="ECO:0000256" key="1">
    <source>
        <dbReference type="ARBA" id="ARBA00007274"/>
    </source>
</evidence>
<dbReference type="GO" id="GO:0016407">
    <property type="term" value="F:acetyltransferase activity"/>
    <property type="evidence" value="ECO:0007669"/>
    <property type="project" value="InterPro"/>
</dbReference>
<dbReference type="RefSeq" id="WP_141412946.1">
    <property type="nucleotide sequence ID" value="NZ_AP019735.1"/>
</dbReference>
<dbReference type="InterPro" id="IPR024688">
    <property type="entry name" value="Mac_dom"/>
</dbReference>
<accession>A0A4Y1WUJ4</accession>
<evidence type="ECO:0000256" key="6">
    <source>
        <dbReference type="ARBA" id="ARBA00067695"/>
    </source>
</evidence>
<keyword evidence="3" id="KW-0677">Repeat</keyword>
<evidence type="ECO:0000256" key="2">
    <source>
        <dbReference type="ARBA" id="ARBA00022679"/>
    </source>
</evidence>
<keyword evidence="4" id="KW-0012">Acyltransferase</keyword>
<accession>A0A4Y1XMB3</accession>
<dbReference type="GO" id="GO:0008374">
    <property type="term" value="F:O-acyltransferase activity"/>
    <property type="evidence" value="ECO:0007669"/>
    <property type="project" value="TreeGrafter"/>
</dbReference>
<proteinExistence type="inferred from homology"/>
<feature type="domain" description="Maltose/galactoside acetyltransferase" evidence="7">
    <location>
        <begin position="4"/>
        <end position="58"/>
    </location>
</feature>
<dbReference type="AlphaFoldDB" id="A0A3D3YNZ1"/>
<dbReference type="OrthoDB" id="9812571at2"/>
<reference evidence="9" key="1">
    <citation type="submission" date="2019-06" db="EMBL/GenBank/DDBJ databases">
        <title>Alistipes onderdonkii subsp. vulgaris subsp. nov., Alistipes dispar sp. nov. and Alistipes communis sp. nov., isolated from human faeces, and creation of Alistipes onderdonkii subsp. onderdonkii subsp. nov.</title>
        <authorList>
            <person name="Sakamoto M."/>
            <person name="Ikeyama N."/>
            <person name="Ogata Y."/>
            <person name="Suda W."/>
            <person name="Iino T."/>
            <person name="Hattori M."/>
            <person name="Ohkuma M."/>
        </authorList>
    </citation>
    <scope>NUCLEOTIDE SEQUENCE [LARGE SCALE GENOMIC DNA]</scope>
    <source>
        <strain evidence="9">5CBH24</strain>
    </source>
</reference>
<evidence type="ECO:0000256" key="3">
    <source>
        <dbReference type="ARBA" id="ARBA00022737"/>
    </source>
</evidence>
<dbReference type="STRING" id="1118061.GCA_000311925_00808"/>
<dbReference type="EMBL" id="AP019735">
    <property type="protein sequence ID" value="BBL04522.1"/>
    <property type="molecule type" value="Genomic_DNA"/>
</dbReference>
<dbReference type="KEGG" id="acou:A5CBH24_18350"/>
<evidence type="ECO:0000259" key="7">
    <source>
        <dbReference type="SMART" id="SM01266"/>
    </source>
</evidence>
<dbReference type="Pfam" id="PF12464">
    <property type="entry name" value="Mac"/>
    <property type="match status" value="1"/>
</dbReference>
<keyword evidence="9" id="KW-1185">Reference proteome</keyword>
<dbReference type="FunFam" id="2.160.10.10:FF:000025">
    <property type="entry name" value="Hexapeptide-repeat containing-acetyltransferase"/>
    <property type="match status" value="1"/>
</dbReference>
<dbReference type="SMART" id="SM01266">
    <property type="entry name" value="Mac"/>
    <property type="match status" value="1"/>
</dbReference>
<dbReference type="Proteomes" id="UP000318946">
    <property type="component" value="Chromosome"/>
</dbReference>
<dbReference type="Pfam" id="PF00132">
    <property type="entry name" value="Hexapep"/>
    <property type="match status" value="1"/>
</dbReference>
<dbReference type="InterPro" id="IPR001451">
    <property type="entry name" value="Hexapep"/>
</dbReference>
<dbReference type="GeneID" id="78342552"/>
<dbReference type="PANTHER" id="PTHR23416">
    <property type="entry name" value="SIALIC ACID SYNTHASE-RELATED"/>
    <property type="match status" value="1"/>
</dbReference>
<dbReference type="InterPro" id="IPR051159">
    <property type="entry name" value="Hexapeptide_acetyltransf"/>
</dbReference>
<dbReference type="PANTHER" id="PTHR23416:SF23">
    <property type="entry name" value="ACETYLTRANSFERASE C18B11.09C-RELATED"/>
    <property type="match status" value="1"/>
</dbReference>
<evidence type="ECO:0000313" key="9">
    <source>
        <dbReference type="Proteomes" id="UP000318946"/>
    </source>
</evidence>
<dbReference type="Gene3D" id="2.160.10.10">
    <property type="entry name" value="Hexapeptide repeat proteins"/>
    <property type="match status" value="1"/>
</dbReference>
<keyword evidence="2 8" id="KW-0808">Transferase</keyword>
<comment type="function">
    <text evidence="5">Acetyltransferase implicated in the O-acetylation of Nod factors.</text>
</comment>
<organism evidence="8 9">
    <name type="scientific">Alistipes communis</name>
    <dbReference type="NCBI Taxonomy" id="2585118"/>
    <lineage>
        <taxon>Bacteria</taxon>
        <taxon>Pseudomonadati</taxon>
        <taxon>Bacteroidota</taxon>
        <taxon>Bacteroidia</taxon>
        <taxon>Bacteroidales</taxon>
        <taxon>Rikenellaceae</taxon>
        <taxon>Alistipes</taxon>
    </lineage>
</organism>